<dbReference type="PANTHER" id="PTHR17384">
    <property type="entry name" value="P-SELECTIN GLYCOPROTEIN LIGAND-1"/>
    <property type="match status" value="1"/>
</dbReference>
<proteinExistence type="predicted"/>
<dbReference type="AlphaFoldDB" id="A0A1A7XV61"/>
<reference evidence="4" key="2">
    <citation type="submission" date="2016-06" db="EMBL/GenBank/DDBJ databases">
        <title>The genome of a short-lived fish provides insights into sex chromosome evolution and the genetic control of aging.</title>
        <authorList>
            <person name="Reichwald K."/>
            <person name="Felder M."/>
            <person name="Petzold A."/>
            <person name="Koch P."/>
            <person name="Groth M."/>
            <person name="Platzer M."/>
        </authorList>
    </citation>
    <scope>NUCLEOTIDE SEQUENCE</scope>
    <source>
        <tissue evidence="4">Brain</tissue>
    </source>
</reference>
<keyword evidence="3" id="KW-0732">Signal</keyword>
<evidence type="ECO:0000256" key="2">
    <source>
        <dbReference type="SAM" id="Phobius"/>
    </source>
</evidence>
<gene>
    <name evidence="4" type="primary">MUC12</name>
</gene>
<organism evidence="4">
    <name type="scientific">Iconisemion striatum</name>
    <dbReference type="NCBI Taxonomy" id="60296"/>
    <lineage>
        <taxon>Eukaryota</taxon>
        <taxon>Metazoa</taxon>
        <taxon>Chordata</taxon>
        <taxon>Craniata</taxon>
        <taxon>Vertebrata</taxon>
        <taxon>Euteleostomi</taxon>
        <taxon>Actinopterygii</taxon>
        <taxon>Neopterygii</taxon>
        <taxon>Teleostei</taxon>
        <taxon>Neoteleostei</taxon>
        <taxon>Acanthomorphata</taxon>
        <taxon>Ovalentaria</taxon>
        <taxon>Atherinomorphae</taxon>
        <taxon>Cyprinodontiformes</taxon>
        <taxon>Nothobranchiidae</taxon>
        <taxon>Iconisemion</taxon>
    </lineage>
</organism>
<dbReference type="InterPro" id="IPR008608">
    <property type="entry name" value="Ectropic_vir_integratn_site_2A"/>
</dbReference>
<feature type="region of interest" description="Disordered" evidence="1">
    <location>
        <begin position="65"/>
        <end position="111"/>
    </location>
</feature>
<accession>A0A1A7XV61</accession>
<dbReference type="GO" id="GO:0005886">
    <property type="term" value="C:plasma membrane"/>
    <property type="evidence" value="ECO:0007669"/>
    <property type="project" value="TreeGrafter"/>
</dbReference>
<feature type="transmembrane region" description="Helical" evidence="2">
    <location>
        <begin position="342"/>
        <end position="364"/>
    </location>
</feature>
<feature type="compositionally biased region" description="Low complexity" evidence="1">
    <location>
        <begin position="265"/>
        <end position="290"/>
    </location>
</feature>
<feature type="signal peptide" evidence="3">
    <location>
        <begin position="1"/>
        <end position="26"/>
    </location>
</feature>
<evidence type="ECO:0000256" key="3">
    <source>
        <dbReference type="SAM" id="SignalP"/>
    </source>
</evidence>
<dbReference type="GO" id="GO:0050901">
    <property type="term" value="P:leukocyte tethering or rolling"/>
    <property type="evidence" value="ECO:0007669"/>
    <property type="project" value="TreeGrafter"/>
</dbReference>
<feature type="chain" id="PRO_5008363511" evidence="3">
    <location>
        <begin position="27"/>
        <end position="436"/>
    </location>
</feature>
<keyword evidence="2" id="KW-0812">Transmembrane</keyword>
<feature type="compositionally biased region" description="Low complexity" evidence="1">
    <location>
        <begin position="303"/>
        <end position="315"/>
    </location>
</feature>
<dbReference type="EMBL" id="HADW01020513">
    <property type="protein sequence ID" value="SBP21913.1"/>
    <property type="molecule type" value="Transcribed_RNA"/>
</dbReference>
<sequence length="436" mass="46142">MLPSMKINALLLWGAFVLFAVESTSTSTPENRTTNIAVETNYATMRTTTAEVLQPATWNSMHKHEDVSPAVEKSVSQTNATEKSEEATTRVTTVTTATTEAQPAPVEATTRVTTVTTATTEAQPAPVEATTRVTTVTKTATGVQPSTSMTTTVGAQSPHYTTGAFNQTSDQPHLSSASISTYKTTPETTPATHAATVAVSSQQPPFVTGITSEKPSTTSSNVTTQNVSTFIQNISSPTSSSPTPEKATTYLSSVSQSVSIINTLPSTTSETARPTSATTESPSSTNSTSPVGILVPRKPKRLPIPTAKPAPATTANPCETTKNSPSIEFQTCSTRGVAKQCLIVIAILAGLTTIFMLSTIVLCVKLSARKPKAKKQQATEMMCISSLLPERTRTYTRHRNPISNGVLVLPGYGDSDEEGADNVTLSSFLPENDRYV</sequence>
<protein>
    <submittedName>
        <fullName evidence="4">Mucin 12, cell surface associated</fullName>
    </submittedName>
</protein>
<evidence type="ECO:0000256" key="1">
    <source>
        <dbReference type="SAM" id="MobiDB-lite"/>
    </source>
</evidence>
<feature type="region of interest" description="Disordered" evidence="1">
    <location>
        <begin position="264"/>
        <end position="323"/>
    </location>
</feature>
<feature type="compositionally biased region" description="Low complexity" evidence="1">
    <location>
        <begin position="89"/>
        <end position="111"/>
    </location>
</feature>
<reference evidence="4" key="1">
    <citation type="submission" date="2016-05" db="EMBL/GenBank/DDBJ databases">
        <authorList>
            <person name="Lavstsen T."/>
            <person name="Jespersen J.S."/>
        </authorList>
    </citation>
    <scope>NUCLEOTIDE SEQUENCE</scope>
    <source>
        <tissue evidence="4">Brain</tissue>
    </source>
</reference>
<dbReference type="Pfam" id="PF05399">
    <property type="entry name" value="EVI2A"/>
    <property type="match status" value="1"/>
</dbReference>
<keyword evidence="2" id="KW-0472">Membrane</keyword>
<evidence type="ECO:0000313" key="4">
    <source>
        <dbReference type="EMBL" id="SBP21913.1"/>
    </source>
</evidence>
<dbReference type="PANTHER" id="PTHR17384:SF7">
    <property type="entry name" value="P-SELECTIN GLYCOPROTEIN LIGAND 1"/>
    <property type="match status" value="1"/>
</dbReference>
<name>A0A1A7XV61_9TELE</name>
<keyword evidence="2" id="KW-1133">Transmembrane helix</keyword>
<dbReference type="InterPro" id="IPR026195">
    <property type="entry name" value="PSGL-1"/>
</dbReference>